<accession>A0A1G5VG40</accession>
<dbReference type="RefSeq" id="WP_092728382.1">
    <property type="nucleotide sequence ID" value="NZ_FMXE01000003.1"/>
</dbReference>
<dbReference type="GO" id="GO:0032259">
    <property type="term" value="P:methylation"/>
    <property type="evidence" value="ECO:0007669"/>
    <property type="project" value="UniProtKB-KW"/>
</dbReference>
<name>A0A1G5VG40_9BACT</name>
<dbReference type="GO" id="GO:0008168">
    <property type="term" value="F:methyltransferase activity"/>
    <property type="evidence" value="ECO:0007669"/>
    <property type="project" value="UniProtKB-KW"/>
</dbReference>
<dbReference type="InterPro" id="IPR029063">
    <property type="entry name" value="SAM-dependent_MTases_sf"/>
</dbReference>
<organism evidence="2 3">
    <name type="scientific">Algoriphagus alkaliphilus</name>
    <dbReference type="NCBI Taxonomy" id="279824"/>
    <lineage>
        <taxon>Bacteria</taxon>
        <taxon>Pseudomonadati</taxon>
        <taxon>Bacteroidota</taxon>
        <taxon>Cytophagia</taxon>
        <taxon>Cytophagales</taxon>
        <taxon>Cyclobacteriaceae</taxon>
        <taxon>Algoriphagus</taxon>
    </lineage>
</organism>
<dbReference type="STRING" id="279824.SAMN03080617_00513"/>
<sequence length="180" mass="20294">MSKSDLLLELYSNLSTTGALTFSSKALVNKMLSYTDIANAKLVVELGGGDGSITQGIMDRLSPDAELMVFEINRSFCDAMEKQFPMPNVQIICDSAENLELYLKGRKVDYVLSSLPFSLISKDATDQILYYTKNSLNEKGKFIQICYSYLLKKLFGKYFSKIETKFTMRNLPPAFVMICH</sequence>
<dbReference type="Pfam" id="PF13649">
    <property type="entry name" value="Methyltransf_25"/>
    <property type="match status" value="1"/>
</dbReference>
<reference evidence="3" key="1">
    <citation type="submission" date="2016-10" db="EMBL/GenBank/DDBJ databases">
        <authorList>
            <person name="Varghese N."/>
            <person name="Submissions S."/>
        </authorList>
    </citation>
    <scope>NUCLEOTIDE SEQUENCE [LARGE SCALE GENOMIC DNA]</scope>
    <source>
        <strain evidence="3">DSM 22703</strain>
    </source>
</reference>
<dbReference type="SUPFAM" id="SSF53335">
    <property type="entry name" value="S-adenosyl-L-methionine-dependent methyltransferases"/>
    <property type="match status" value="1"/>
</dbReference>
<gene>
    <name evidence="2" type="ORF">SAMN03080617_00513</name>
</gene>
<keyword evidence="3" id="KW-1185">Reference proteome</keyword>
<dbReference type="AlphaFoldDB" id="A0A1G5VG40"/>
<evidence type="ECO:0000313" key="3">
    <source>
        <dbReference type="Proteomes" id="UP000198756"/>
    </source>
</evidence>
<dbReference type="OrthoDB" id="9805585at2"/>
<evidence type="ECO:0000259" key="1">
    <source>
        <dbReference type="Pfam" id="PF13649"/>
    </source>
</evidence>
<dbReference type="Gene3D" id="3.40.50.150">
    <property type="entry name" value="Vaccinia Virus protein VP39"/>
    <property type="match status" value="1"/>
</dbReference>
<dbReference type="InterPro" id="IPR041698">
    <property type="entry name" value="Methyltransf_25"/>
</dbReference>
<dbReference type="EMBL" id="FMXE01000003">
    <property type="protein sequence ID" value="SDA44734.1"/>
    <property type="molecule type" value="Genomic_DNA"/>
</dbReference>
<keyword evidence="2" id="KW-0808">Transferase</keyword>
<protein>
    <submittedName>
        <fullName evidence="2">Phospholipid N-methyltransferase</fullName>
    </submittedName>
</protein>
<evidence type="ECO:0000313" key="2">
    <source>
        <dbReference type="EMBL" id="SDA44734.1"/>
    </source>
</evidence>
<proteinExistence type="predicted"/>
<feature type="domain" description="Methyltransferase" evidence="1">
    <location>
        <begin position="43"/>
        <end position="140"/>
    </location>
</feature>
<dbReference type="Proteomes" id="UP000198756">
    <property type="component" value="Unassembled WGS sequence"/>
</dbReference>
<keyword evidence="2" id="KW-0489">Methyltransferase</keyword>